<sequence>MADEKSLVSVVEHHTQLLEGVLEGVKLKFKLKDAMQDVIETGISQLGQSIGIYYSLFTSLNIVSRSDLEGLFKRHYHHQTVQDAVSGLEDLETEWDHFLENAQKQMSVVPEGIHNPLKLIVGSQGPCDLTVKNARTGVMSTLLSYLDGTHSLLLVLLRHFA</sequence>
<dbReference type="InParanoid" id="A0A7M7PUH3"/>
<dbReference type="Proteomes" id="UP000007110">
    <property type="component" value="Unassembled WGS sequence"/>
</dbReference>
<keyword evidence="2" id="KW-1185">Reference proteome</keyword>
<dbReference type="RefSeq" id="XP_030855239.1">
    <property type="nucleotide sequence ID" value="XM_030999379.1"/>
</dbReference>
<evidence type="ECO:0000313" key="2">
    <source>
        <dbReference type="Proteomes" id="UP000007110"/>
    </source>
</evidence>
<dbReference type="AlphaFoldDB" id="A0A7M7PUH3"/>
<accession>A0A7M7PUH3</accession>
<reference evidence="1" key="2">
    <citation type="submission" date="2021-01" db="UniProtKB">
        <authorList>
            <consortium name="EnsemblMetazoa"/>
        </authorList>
    </citation>
    <scope>IDENTIFICATION</scope>
</reference>
<evidence type="ECO:0000313" key="1">
    <source>
        <dbReference type="EnsemblMetazoa" id="XP_030855239"/>
    </source>
</evidence>
<reference evidence="2" key="1">
    <citation type="submission" date="2015-02" db="EMBL/GenBank/DDBJ databases">
        <title>Genome sequencing for Strongylocentrotus purpuratus.</title>
        <authorList>
            <person name="Murali S."/>
            <person name="Liu Y."/>
            <person name="Vee V."/>
            <person name="English A."/>
            <person name="Wang M."/>
            <person name="Skinner E."/>
            <person name="Han Y."/>
            <person name="Muzny D.M."/>
            <person name="Worley K.C."/>
            <person name="Gibbs R.A."/>
        </authorList>
    </citation>
    <scope>NUCLEOTIDE SEQUENCE</scope>
</reference>
<proteinExistence type="predicted"/>
<organism evidence="1 2">
    <name type="scientific">Strongylocentrotus purpuratus</name>
    <name type="common">Purple sea urchin</name>
    <dbReference type="NCBI Taxonomy" id="7668"/>
    <lineage>
        <taxon>Eukaryota</taxon>
        <taxon>Metazoa</taxon>
        <taxon>Echinodermata</taxon>
        <taxon>Eleutherozoa</taxon>
        <taxon>Echinozoa</taxon>
        <taxon>Echinoidea</taxon>
        <taxon>Euechinoidea</taxon>
        <taxon>Echinacea</taxon>
        <taxon>Camarodonta</taxon>
        <taxon>Echinidea</taxon>
        <taxon>Strongylocentrotidae</taxon>
        <taxon>Strongylocentrotus</taxon>
    </lineage>
</organism>
<name>A0A7M7PUH3_STRPU</name>
<dbReference type="GeneID" id="583181"/>
<dbReference type="OrthoDB" id="40334at2759"/>
<protein>
    <submittedName>
        <fullName evidence="1">Uncharacterized protein</fullName>
    </submittedName>
</protein>
<dbReference type="EnsemblMetazoa" id="XM_030999379">
    <property type="protein sequence ID" value="XP_030855239"/>
    <property type="gene ID" value="LOC583181"/>
</dbReference>